<evidence type="ECO:0000256" key="4">
    <source>
        <dbReference type="ARBA" id="ARBA00023015"/>
    </source>
</evidence>
<feature type="region of interest" description="Disordered" evidence="9">
    <location>
        <begin position="67"/>
        <end position="100"/>
    </location>
</feature>
<feature type="compositionally biased region" description="Polar residues" evidence="9">
    <location>
        <begin position="69"/>
        <end position="80"/>
    </location>
</feature>
<keyword evidence="4 8" id="KW-0805">Transcription regulation</keyword>
<organism>
    <name type="scientific">Serpula lacrymans var. lacrymans (strain S7.9)</name>
    <name type="common">Dry rot fungus</name>
    <dbReference type="NCBI Taxonomy" id="578457"/>
    <lineage>
        <taxon>Eukaryota</taxon>
        <taxon>Fungi</taxon>
        <taxon>Dikarya</taxon>
        <taxon>Basidiomycota</taxon>
        <taxon>Agaricomycotina</taxon>
        <taxon>Agaricomycetes</taxon>
        <taxon>Agaricomycetidae</taxon>
        <taxon>Boletales</taxon>
        <taxon>Coniophorineae</taxon>
        <taxon>Serpulaceae</taxon>
        <taxon>Serpula</taxon>
    </lineage>
</organism>
<feature type="region of interest" description="Disordered" evidence="9">
    <location>
        <begin position="1"/>
        <end position="27"/>
    </location>
</feature>
<sequence>MEEQPWKNLKLSLERPYKDDKGEPIPVLLDIHPDGTHVYEPKEDPSKKLGQNLRRIFLERGLDFFDSGNRPNLQEESSTPLEKEDGAEGPEESQDISKPTMTPEELFQMRTEIMPQLYIALGEMSHAKELLSLLLASTNPSEPSPVPSLPPATLAATMVTKPAPIISVQAFDAQLNTGGKDEALRKAADLFKSAANSLESGRLRGEKYWLDALRIRRANWGLAPAPLPFGAPTGKGVDKTSKDFLISFGLEGSTAYFRRKAIGHMPTDPTTPDPLVFPHRQRTRLYISLNMVDAKGAQVESHNSIVASDDSSLEGSLAASQREIVEEEIFSTLIKEASSLPTASARVAERLIDIDAAQGMELRFELESLQSNNSQVATTMCDLIYSLLCALLLGMHTHKKLQRIGHAGVAHVLPQGSSSYTLLQPIIDLLQYQVFCERIRTELEKMVRALSKAEIPYNLRFDPIGESGEQLVRLFTGEDLDKKIGGEAILRIDNRHTLRLTLQSPSSLTAHLPQATLSIASIPQLVQLLSDEVEQCLLNKICEVGRQICEHVHGTWFVDMVSSRAVGRWEGCVLNFCVVYGKDYAIHSTAFRLRRVADQRPSLVETYTPDLSIPLVTWLHSIIAKTSLET</sequence>
<comment type="similarity">
    <text evidence="2 8">Belongs to the Mediator complex subunit 17 family.</text>
</comment>
<dbReference type="OrthoDB" id="10251234at2759"/>
<feature type="compositionally biased region" description="Basic and acidic residues" evidence="9">
    <location>
        <begin position="12"/>
        <end position="23"/>
    </location>
</feature>
<keyword evidence="6 8" id="KW-0539">Nucleus</keyword>
<comment type="subcellular location">
    <subcellularLocation>
        <location evidence="1 8">Nucleus</location>
    </subcellularLocation>
</comment>
<evidence type="ECO:0000256" key="1">
    <source>
        <dbReference type="ARBA" id="ARBA00004123"/>
    </source>
</evidence>
<evidence type="ECO:0000256" key="5">
    <source>
        <dbReference type="ARBA" id="ARBA00023163"/>
    </source>
</evidence>
<gene>
    <name evidence="8" type="primary">MED17</name>
    <name evidence="10" type="ORF">SERLADRAFT_367099</name>
</gene>
<dbReference type="KEGG" id="sla:SERLADRAFT_367099"/>
<keyword evidence="5 8" id="KW-0804">Transcription</keyword>
<dbReference type="AlphaFoldDB" id="F8NNB0"/>
<dbReference type="EMBL" id="GL945431">
    <property type="protein sequence ID" value="EGO27540.1"/>
    <property type="molecule type" value="Genomic_DNA"/>
</dbReference>
<dbReference type="PANTHER" id="PTHR13114:SF7">
    <property type="entry name" value="MEDIATOR OF RNA POLYMERASE II TRANSCRIPTION SUBUNIT 17"/>
    <property type="match status" value="1"/>
</dbReference>
<dbReference type="HOGENOM" id="CLU_011785_0_0_1"/>
<comment type="function">
    <text evidence="8">Component of the Mediator complex, a coactivator involved in the regulated transcription of nearly all RNA polymerase II-dependent genes. Mediator functions as a bridge to convey information from gene-specific regulatory proteins to the basal RNA polymerase II transcription machinery. Mediator is recruited to promoters by direct interactions with regulatory proteins and serves as a scaffold for the assembly of a functional preinitiation complex with RNA polymerase II and the general transcription factors.</text>
</comment>
<evidence type="ECO:0000256" key="9">
    <source>
        <dbReference type="SAM" id="MobiDB-lite"/>
    </source>
</evidence>
<dbReference type="InterPro" id="IPR019313">
    <property type="entry name" value="Mediator_Med17"/>
</dbReference>
<keyword evidence="8" id="KW-0010">Activator</keyword>
<evidence type="ECO:0000256" key="3">
    <source>
        <dbReference type="ARBA" id="ARBA00019610"/>
    </source>
</evidence>
<reference evidence="10" key="1">
    <citation type="submission" date="2011-04" db="EMBL/GenBank/DDBJ databases">
        <title>Evolution of plant cell wall degrading machinery underlies the functional diversity of forest fungi.</title>
        <authorList>
            <consortium name="US DOE Joint Genome Institute (JGI-PGF)"/>
            <person name="Eastwood D.C."/>
            <person name="Floudas D."/>
            <person name="Binder M."/>
            <person name="Majcherczyk A."/>
            <person name="Schneider P."/>
            <person name="Aerts A."/>
            <person name="Asiegbu F.O."/>
            <person name="Baker S.E."/>
            <person name="Barry K."/>
            <person name="Bendiksby M."/>
            <person name="Blumentritt M."/>
            <person name="Coutinho P.M."/>
            <person name="Cullen D."/>
            <person name="Cullen D."/>
            <person name="Gathman A."/>
            <person name="Goodell B."/>
            <person name="Henrissat B."/>
            <person name="Ihrmark K."/>
            <person name="Kauserud H."/>
            <person name="Kohler A."/>
            <person name="LaButti K."/>
            <person name="Lapidus A."/>
            <person name="Lavin J.L."/>
            <person name="Lee Y.-H."/>
            <person name="Lindquist E."/>
            <person name="Lilly W."/>
            <person name="Lucas S."/>
            <person name="Morin E."/>
            <person name="Murat C."/>
            <person name="Oguiza J.A."/>
            <person name="Park J."/>
            <person name="Pisabarro A.G."/>
            <person name="Riley R."/>
            <person name="Rosling A."/>
            <person name="Salamov A."/>
            <person name="Schmidt O."/>
            <person name="Schmutz J."/>
            <person name="Skrede I."/>
            <person name="Stenlid J."/>
            <person name="Wiebenga A."/>
            <person name="Xie X."/>
            <person name="Kues U."/>
            <person name="Hibbett D.S."/>
            <person name="Hoffmeister D."/>
            <person name="Hogberg N."/>
            <person name="Martin F."/>
            <person name="Grigoriev I.V."/>
            <person name="Watkinson S.C."/>
        </authorList>
    </citation>
    <scope>NUCLEOTIDE SEQUENCE</scope>
    <source>
        <strain evidence="10">S7.9</strain>
    </source>
</reference>
<dbReference type="Proteomes" id="UP000008064">
    <property type="component" value="Unassembled WGS sequence"/>
</dbReference>
<dbReference type="Pfam" id="PF10156">
    <property type="entry name" value="Med17"/>
    <property type="match status" value="1"/>
</dbReference>
<dbReference type="GO" id="GO:0070847">
    <property type="term" value="C:core mediator complex"/>
    <property type="evidence" value="ECO:0007669"/>
    <property type="project" value="TreeGrafter"/>
</dbReference>
<dbReference type="GO" id="GO:0006357">
    <property type="term" value="P:regulation of transcription by RNA polymerase II"/>
    <property type="evidence" value="ECO:0007669"/>
    <property type="project" value="InterPro"/>
</dbReference>
<proteinExistence type="inferred from homology"/>
<evidence type="ECO:0000256" key="7">
    <source>
        <dbReference type="ARBA" id="ARBA00032014"/>
    </source>
</evidence>
<comment type="subunit">
    <text evidence="8">Component of the Mediator complex.</text>
</comment>
<accession>F8NNB0</accession>
<dbReference type="GO" id="GO:0016592">
    <property type="term" value="C:mediator complex"/>
    <property type="evidence" value="ECO:0007669"/>
    <property type="project" value="InterPro"/>
</dbReference>
<dbReference type="GO" id="GO:0003712">
    <property type="term" value="F:transcription coregulator activity"/>
    <property type="evidence" value="ECO:0007669"/>
    <property type="project" value="InterPro"/>
</dbReference>
<evidence type="ECO:0000256" key="8">
    <source>
        <dbReference type="RuleBase" id="RU364140"/>
    </source>
</evidence>
<evidence type="ECO:0000256" key="2">
    <source>
        <dbReference type="ARBA" id="ARBA00005635"/>
    </source>
</evidence>
<dbReference type="GeneID" id="18810183"/>
<evidence type="ECO:0000256" key="6">
    <source>
        <dbReference type="ARBA" id="ARBA00023242"/>
    </source>
</evidence>
<dbReference type="RefSeq" id="XP_007315631.1">
    <property type="nucleotide sequence ID" value="XM_007315569.1"/>
</dbReference>
<dbReference type="PANTHER" id="PTHR13114">
    <property type="entry name" value="MEDIATOR OF RNA POLYMERASE II TRANSCRIPTION SUBUNIT 17"/>
    <property type="match status" value="1"/>
</dbReference>
<name>F8NNB0_SERL9</name>
<protein>
    <recommendedName>
        <fullName evidence="3 8">Mediator of RNA polymerase II transcription subunit 17</fullName>
    </recommendedName>
    <alternativeName>
        <fullName evidence="7 8">Mediator complex subunit 17</fullName>
    </alternativeName>
</protein>
<evidence type="ECO:0000313" key="10">
    <source>
        <dbReference type="EMBL" id="EGO27540.1"/>
    </source>
</evidence>